<dbReference type="Gene3D" id="3.40.50.300">
    <property type="entry name" value="P-loop containing nucleotide triphosphate hydrolases"/>
    <property type="match status" value="1"/>
</dbReference>
<dbReference type="InterPro" id="IPR003959">
    <property type="entry name" value="ATPase_AAA_core"/>
</dbReference>
<comment type="subcellular location">
    <subcellularLocation>
        <location evidence="1">Plastid</location>
        <location evidence="1">Chloroplast</location>
    </subcellularLocation>
</comment>
<keyword evidence="5" id="KW-0067">ATP-binding</keyword>
<protein>
    <recommendedName>
        <fullName evidence="7">Uncharacterized AAA domain-containing protein ycf46</fullName>
    </recommendedName>
</protein>
<proteinExistence type="inferred from homology"/>
<dbReference type="SUPFAM" id="SSF52540">
    <property type="entry name" value="P-loop containing nucleoside triphosphate hydrolases"/>
    <property type="match status" value="1"/>
</dbReference>
<evidence type="ECO:0000256" key="6">
    <source>
        <dbReference type="ARBA" id="ARBA00038088"/>
    </source>
</evidence>
<evidence type="ECO:0000256" key="3">
    <source>
        <dbReference type="ARBA" id="ARBA00022640"/>
    </source>
</evidence>
<evidence type="ECO:0000259" key="8">
    <source>
        <dbReference type="SMART" id="SM00382"/>
    </source>
</evidence>
<keyword evidence="3 9" id="KW-0934">Plastid</keyword>
<name>A0A4D6WT54_9FLOR</name>
<dbReference type="PANTHER" id="PTHR42960:SF1">
    <property type="entry name" value="YCF46 PROTEIN"/>
    <property type="match status" value="1"/>
</dbReference>
<dbReference type="SMART" id="SM00382">
    <property type="entry name" value="AAA"/>
    <property type="match status" value="1"/>
</dbReference>
<geneLocation type="plastid" evidence="9"/>
<keyword evidence="2" id="KW-0150">Chloroplast</keyword>
<evidence type="ECO:0000256" key="5">
    <source>
        <dbReference type="ARBA" id="ARBA00022840"/>
    </source>
</evidence>
<reference evidence="9" key="1">
    <citation type="journal article" date="2019" name="Mol. Phylogenet. Evol.">
        <title>Morphological evolution and classification of the red algal order Ceramiales inferred using plastid phylogenomics.</title>
        <authorList>
            <person name="Diaz-Tapia P."/>
            <person name="Pasella M.M."/>
            <person name="Verbruggen H."/>
            <person name="Maggs C.A."/>
        </authorList>
    </citation>
    <scope>NUCLEOTIDE SEQUENCE</scope>
    <source>
        <strain evidence="9">PD2928_1</strain>
    </source>
</reference>
<evidence type="ECO:0000256" key="1">
    <source>
        <dbReference type="ARBA" id="ARBA00004229"/>
    </source>
</evidence>
<dbReference type="AlphaFoldDB" id="A0A4D6WT54"/>
<dbReference type="InterPro" id="IPR052381">
    <property type="entry name" value="AAA_domain_protein"/>
</dbReference>
<dbReference type="InterPro" id="IPR027417">
    <property type="entry name" value="P-loop_NTPase"/>
</dbReference>
<evidence type="ECO:0000256" key="7">
    <source>
        <dbReference type="ARBA" id="ARBA00040480"/>
    </source>
</evidence>
<evidence type="ECO:0000256" key="2">
    <source>
        <dbReference type="ARBA" id="ARBA00022528"/>
    </source>
</evidence>
<organism evidence="9">
    <name type="scientific">Cryptopleura ramosa</name>
    <dbReference type="NCBI Taxonomy" id="131094"/>
    <lineage>
        <taxon>Eukaryota</taxon>
        <taxon>Rhodophyta</taxon>
        <taxon>Florideophyceae</taxon>
        <taxon>Rhodymeniophycidae</taxon>
        <taxon>Ceramiales</taxon>
        <taxon>Delesseriaceae</taxon>
        <taxon>Cryptopleura</taxon>
    </lineage>
</organism>
<sequence length="487" mass="56940">MNFKTEINLLISSNNSILYIITKEEDRLEYTISNISQNMFKKKINTWDFIDGYKNNLNYKETAQKNPLQALEIIQKNLCETPEIFFLKDFHFFINDLSIIRKIKNLNKLIKKYNSYIIISSTEVEIPIVLREYIHLIKFPLPNKKEIQIELTRLFKILKVKNTLSIENLSTAYKGFSINRIRTSISKIIINKQLNHNILNIILEEKKQIIEQTDILNFYPNSEKLEEIGGLYNLKKWLKMRSYTFSKKAQQYGIPKPRGILLTGIQGTGKSLCAKTISKQWNLPLLKLDVSKIFASILGESEKKIQQMINICEQISPCILWIDEIDKIFTKHNNNNDSGTTNRVTNIFLTWLSEKNSYIFVVATANNITNLPLEMIRKGRFDEIFFLDLPNFQERLNIFQIHLKEIRPLTWKKYNIHYLSQMTVKFSGSEIKQAIIEAMYNAFHENREFNTLDIVKASQCIIPIAFIDKSAISKLQSWSKSGKIRLA</sequence>
<dbReference type="CDD" id="cd19507">
    <property type="entry name" value="RecA-like_Ycf46-like"/>
    <property type="match status" value="1"/>
</dbReference>
<evidence type="ECO:0000256" key="4">
    <source>
        <dbReference type="ARBA" id="ARBA00022741"/>
    </source>
</evidence>
<evidence type="ECO:0000313" key="9">
    <source>
        <dbReference type="EMBL" id="QCI05580.1"/>
    </source>
</evidence>
<comment type="similarity">
    <text evidence="6">Belongs to the AAA ATPase family. Highly divergent.</text>
</comment>
<dbReference type="InterPro" id="IPR003593">
    <property type="entry name" value="AAA+_ATPase"/>
</dbReference>
<gene>
    <name evidence="9" type="primary">ycf46</name>
</gene>
<keyword evidence="4" id="KW-0547">Nucleotide-binding</keyword>
<dbReference type="PANTHER" id="PTHR42960">
    <property type="entry name" value="YCF46 PROTEIN"/>
    <property type="match status" value="1"/>
</dbReference>
<dbReference type="GO" id="GO:0016887">
    <property type="term" value="F:ATP hydrolysis activity"/>
    <property type="evidence" value="ECO:0007669"/>
    <property type="project" value="InterPro"/>
</dbReference>
<dbReference type="GO" id="GO:0005524">
    <property type="term" value="F:ATP binding"/>
    <property type="evidence" value="ECO:0007669"/>
    <property type="project" value="UniProtKB-KW"/>
</dbReference>
<dbReference type="EMBL" id="MK814633">
    <property type="protein sequence ID" value="QCI05580.1"/>
    <property type="molecule type" value="Genomic_DNA"/>
</dbReference>
<dbReference type="Gene3D" id="1.10.8.60">
    <property type="match status" value="1"/>
</dbReference>
<feature type="domain" description="AAA+ ATPase" evidence="8">
    <location>
        <begin position="256"/>
        <end position="391"/>
    </location>
</feature>
<dbReference type="Pfam" id="PF00004">
    <property type="entry name" value="AAA"/>
    <property type="match status" value="1"/>
</dbReference>
<dbReference type="GO" id="GO:0009507">
    <property type="term" value="C:chloroplast"/>
    <property type="evidence" value="ECO:0007669"/>
    <property type="project" value="UniProtKB-SubCell"/>
</dbReference>
<reference evidence="9" key="2">
    <citation type="submission" date="2019-04" db="EMBL/GenBank/DDBJ databases">
        <authorList>
            <person name="Pasella M."/>
        </authorList>
    </citation>
    <scope>NUCLEOTIDE SEQUENCE</scope>
    <source>
        <strain evidence="9">PD2928_1</strain>
    </source>
</reference>
<accession>A0A4D6WT54</accession>